<protein>
    <submittedName>
        <fullName evidence="2">Uncharacterized protein</fullName>
    </submittedName>
</protein>
<evidence type="ECO:0000256" key="1">
    <source>
        <dbReference type="SAM" id="Coils"/>
    </source>
</evidence>
<dbReference type="Proteomes" id="UP000825729">
    <property type="component" value="Unassembled WGS sequence"/>
</dbReference>
<evidence type="ECO:0000313" key="2">
    <source>
        <dbReference type="EMBL" id="KAG9442265.1"/>
    </source>
</evidence>
<gene>
    <name evidence="2" type="ORF">H6P81_018119</name>
</gene>
<name>A0AAV7E033_ARIFI</name>
<proteinExistence type="predicted"/>
<sequence length="271" mass="29083">MTTIQTLLLGASEVSQEEVPPSEAEAIAQTGSIVVTASEDIEVAETLAVTSSMGPVLELEALPPVREVTPVVQEAVAPVIQEAVTSVVQEAVTSVVQEAVTSLPLPAPPMLAFTVTHLVTPSQQLQSDFRGMVLRFQKVGIAPRMLSPDVVHDSSLAIDAKFVISKLREVGHDVTCLQDYAQKFQGLTEVESLAGERTSRISKDSAESKAREALDVLSCKLDNAKVTLDKAAEDLSQAKLDQEDAHERLELAREQAQSADTKVVYLATQVE</sequence>
<accession>A0AAV7E033</accession>
<reference evidence="2 3" key="1">
    <citation type="submission" date="2021-07" db="EMBL/GenBank/DDBJ databases">
        <title>The Aristolochia fimbriata genome: insights into angiosperm evolution, floral development and chemical biosynthesis.</title>
        <authorList>
            <person name="Jiao Y."/>
        </authorList>
    </citation>
    <scope>NUCLEOTIDE SEQUENCE [LARGE SCALE GENOMIC DNA]</scope>
    <source>
        <strain evidence="2">IBCAS-2021</strain>
        <tissue evidence="2">Leaf</tissue>
    </source>
</reference>
<keyword evidence="1" id="KW-0175">Coiled coil</keyword>
<comment type="caution">
    <text evidence="2">The sequence shown here is derived from an EMBL/GenBank/DDBJ whole genome shotgun (WGS) entry which is preliminary data.</text>
</comment>
<dbReference type="EMBL" id="JAINDJ010000007">
    <property type="protein sequence ID" value="KAG9442265.1"/>
    <property type="molecule type" value="Genomic_DNA"/>
</dbReference>
<feature type="coiled-coil region" evidence="1">
    <location>
        <begin position="214"/>
        <end position="262"/>
    </location>
</feature>
<dbReference type="AlphaFoldDB" id="A0AAV7E033"/>
<keyword evidence="3" id="KW-1185">Reference proteome</keyword>
<organism evidence="2 3">
    <name type="scientific">Aristolochia fimbriata</name>
    <name type="common">White veined hardy Dutchman's pipe vine</name>
    <dbReference type="NCBI Taxonomy" id="158543"/>
    <lineage>
        <taxon>Eukaryota</taxon>
        <taxon>Viridiplantae</taxon>
        <taxon>Streptophyta</taxon>
        <taxon>Embryophyta</taxon>
        <taxon>Tracheophyta</taxon>
        <taxon>Spermatophyta</taxon>
        <taxon>Magnoliopsida</taxon>
        <taxon>Magnoliidae</taxon>
        <taxon>Piperales</taxon>
        <taxon>Aristolochiaceae</taxon>
        <taxon>Aristolochia</taxon>
    </lineage>
</organism>
<evidence type="ECO:0000313" key="3">
    <source>
        <dbReference type="Proteomes" id="UP000825729"/>
    </source>
</evidence>